<dbReference type="Proteomes" id="UP000291084">
    <property type="component" value="Chromosome 3"/>
</dbReference>
<dbReference type="EMBL" id="AP015036">
    <property type="protein sequence ID" value="BAT82106.1"/>
    <property type="molecule type" value="Genomic_DNA"/>
</dbReference>
<evidence type="ECO:0000256" key="1">
    <source>
        <dbReference type="SAM" id="Phobius"/>
    </source>
</evidence>
<feature type="transmembrane region" description="Helical" evidence="1">
    <location>
        <begin position="37"/>
        <end position="56"/>
    </location>
</feature>
<organism evidence="2 3">
    <name type="scientific">Vigna angularis var. angularis</name>
    <dbReference type="NCBI Taxonomy" id="157739"/>
    <lineage>
        <taxon>Eukaryota</taxon>
        <taxon>Viridiplantae</taxon>
        <taxon>Streptophyta</taxon>
        <taxon>Embryophyta</taxon>
        <taxon>Tracheophyta</taxon>
        <taxon>Spermatophyta</taxon>
        <taxon>Magnoliopsida</taxon>
        <taxon>eudicotyledons</taxon>
        <taxon>Gunneridae</taxon>
        <taxon>Pentapetalae</taxon>
        <taxon>rosids</taxon>
        <taxon>fabids</taxon>
        <taxon>Fabales</taxon>
        <taxon>Fabaceae</taxon>
        <taxon>Papilionoideae</taxon>
        <taxon>50 kb inversion clade</taxon>
        <taxon>NPAAA clade</taxon>
        <taxon>indigoferoid/millettioid clade</taxon>
        <taxon>Phaseoleae</taxon>
        <taxon>Vigna</taxon>
    </lineage>
</organism>
<sequence>MITQASIRHKLINQKPPLTFQIITCNTTSPKRKKIPVLYFAYDLHFIAELFIPFTFQTKKLLDGNQSSI</sequence>
<protein>
    <submittedName>
        <fullName evidence="2">Uncharacterized protein</fullName>
    </submittedName>
</protein>
<keyword evidence="1" id="KW-0812">Transmembrane</keyword>
<evidence type="ECO:0000313" key="3">
    <source>
        <dbReference type="Proteomes" id="UP000291084"/>
    </source>
</evidence>
<evidence type="ECO:0000313" key="2">
    <source>
        <dbReference type="EMBL" id="BAT82106.1"/>
    </source>
</evidence>
<name>A0A0S3RNC8_PHAAN</name>
<dbReference type="AlphaFoldDB" id="A0A0S3RNC8"/>
<proteinExistence type="predicted"/>
<accession>A0A0S3RNC8</accession>
<keyword evidence="1" id="KW-0472">Membrane</keyword>
<reference evidence="2 3" key="1">
    <citation type="journal article" date="2015" name="Sci. Rep.">
        <title>The power of single molecule real-time sequencing technology in the de novo assembly of a eukaryotic genome.</title>
        <authorList>
            <person name="Sakai H."/>
            <person name="Naito K."/>
            <person name="Ogiso-Tanaka E."/>
            <person name="Takahashi Y."/>
            <person name="Iseki K."/>
            <person name="Muto C."/>
            <person name="Satou K."/>
            <person name="Teruya K."/>
            <person name="Shiroma A."/>
            <person name="Shimoji M."/>
            <person name="Hirano T."/>
            <person name="Itoh T."/>
            <person name="Kaga A."/>
            <person name="Tomooka N."/>
        </authorList>
    </citation>
    <scope>NUCLEOTIDE SEQUENCE [LARGE SCALE GENOMIC DNA]</scope>
    <source>
        <strain evidence="3">cv. Shumari</strain>
    </source>
</reference>
<gene>
    <name evidence="2" type="primary">Vigan.03G206400</name>
    <name evidence="2" type="ORF">VIGAN_03206400</name>
</gene>
<keyword evidence="3" id="KW-1185">Reference proteome</keyword>
<keyword evidence="1" id="KW-1133">Transmembrane helix</keyword>